<dbReference type="InterPro" id="IPR017482">
    <property type="entry name" value="Lambda-type_endonuclease"/>
</dbReference>
<name>A0ABX8WMM8_9GAMM</name>
<feature type="coiled-coil region" evidence="1">
    <location>
        <begin position="240"/>
        <end position="267"/>
    </location>
</feature>
<evidence type="ECO:0000256" key="1">
    <source>
        <dbReference type="SAM" id="Coils"/>
    </source>
</evidence>
<dbReference type="RefSeq" id="WP_220379696.1">
    <property type="nucleotide sequence ID" value="NZ_CP080544.1"/>
</dbReference>
<dbReference type="PANTHER" id="PTHR46609">
    <property type="entry name" value="EXONUCLEASE, PHAGE-TYPE/RECB, C-TERMINAL DOMAIN-CONTAINING PROTEIN"/>
    <property type="match status" value="1"/>
</dbReference>
<reference evidence="3 4" key="1">
    <citation type="submission" date="2021-08" db="EMBL/GenBank/DDBJ databases">
        <title>Lysobacter sp. strain CJ11 Genome sequencing and assembly.</title>
        <authorList>
            <person name="Kim I."/>
        </authorList>
    </citation>
    <scope>NUCLEOTIDE SEQUENCE [LARGE SCALE GENOMIC DNA]</scope>
    <source>
        <strain evidence="3 4">CJ11</strain>
    </source>
</reference>
<dbReference type="EMBL" id="CP080544">
    <property type="protein sequence ID" value="QYR52876.1"/>
    <property type="molecule type" value="Genomic_DNA"/>
</dbReference>
<dbReference type="Proteomes" id="UP000824755">
    <property type="component" value="Chromosome"/>
</dbReference>
<evidence type="ECO:0000313" key="3">
    <source>
        <dbReference type="EMBL" id="QYR52876.1"/>
    </source>
</evidence>
<gene>
    <name evidence="3" type="ORF">H8L67_09940</name>
</gene>
<accession>A0ABX8WMM8</accession>
<dbReference type="Pfam" id="PF09588">
    <property type="entry name" value="YqaJ"/>
    <property type="match status" value="1"/>
</dbReference>
<keyword evidence="4" id="KW-1185">Reference proteome</keyword>
<dbReference type="InterPro" id="IPR019080">
    <property type="entry name" value="YqaJ_viral_recombinase"/>
</dbReference>
<dbReference type="NCBIfam" id="TIGR03033">
    <property type="entry name" value="phage_rel_nuc"/>
    <property type="match status" value="1"/>
</dbReference>
<dbReference type="SUPFAM" id="SSF52980">
    <property type="entry name" value="Restriction endonuclease-like"/>
    <property type="match status" value="1"/>
</dbReference>
<protein>
    <submittedName>
        <fullName evidence="3">YqaJ viral recombinase family protein</fullName>
    </submittedName>
</protein>
<dbReference type="InterPro" id="IPR051703">
    <property type="entry name" value="NF-kappa-B_Signaling_Reg"/>
</dbReference>
<sequence length="330" mass="36756">MKKMKALRLVSTTEMARSEWLGIRRRGIGSSDAAAAVGMCPYKSPLELWMEKTGRAAHKADPDTSDPRYWGTRLEPLVASAYMERTGNKVRRVNAVLQHPIFPYMLANIDREIVGTTGAQVLECKTAGEFGSRLWKDGVPEHVQLQVQHQLAVTGRGAADVAVLLCGQRLETHRIRRDEDVIARLIVLETQFWRYVETDTPPPADGSESAGQALRQLYVGKSTTVDFSEDAALCNAFTSLANLRDELQEKEAAAEQLKQQIQQAMGDASRAVFADGEVSFKRSKDCTSLDTKRLAVDHPDITSRYTVIRPGARRFVLLRDSNHPKRDSTC</sequence>
<dbReference type="InterPro" id="IPR011335">
    <property type="entry name" value="Restrct_endonuc-II-like"/>
</dbReference>
<evidence type="ECO:0000313" key="4">
    <source>
        <dbReference type="Proteomes" id="UP000824755"/>
    </source>
</evidence>
<dbReference type="PANTHER" id="PTHR46609:SF6">
    <property type="entry name" value="EXONUCLEASE, PHAGE-TYPE_RECB, C-TERMINAL DOMAIN-CONTAINING PROTEIN-RELATED"/>
    <property type="match status" value="1"/>
</dbReference>
<proteinExistence type="predicted"/>
<dbReference type="Gene3D" id="3.90.320.10">
    <property type="match status" value="1"/>
</dbReference>
<feature type="domain" description="YqaJ viral recombinase" evidence="2">
    <location>
        <begin position="19"/>
        <end position="156"/>
    </location>
</feature>
<keyword evidence="1" id="KW-0175">Coiled coil</keyword>
<organism evidence="3 4">
    <name type="scientific">Lysobacter soyae</name>
    <dbReference type="NCBI Taxonomy" id="2764185"/>
    <lineage>
        <taxon>Bacteria</taxon>
        <taxon>Pseudomonadati</taxon>
        <taxon>Pseudomonadota</taxon>
        <taxon>Gammaproteobacteria</taxon>
        <taxon>Lysobacterales</taxon>
        <taxon>Lysobacteraceae</taxon>
        <taxon>Lysobacter</taxon>
    </lineage>
</organism>
<dbReference type="InterPro" id="IPR011604">
    <property type="entry name" value="PDDEXK-like_dom_sf"/>
</dbReference>
<evidence type="ECO:0000259" key="2">
    <source>
        <dbReference type="Pfam" id="PF09588"/>
    </source>
</evidence>